<dbReference type="InterPro" id="IPR047865">
    <property type="entry name" value="Ribosomal_uL10_bac_type"/>
</dbReference>
<proteinExistence type="inferred from homology"/>
<keyword evidence="3 5" id="KW-0687">Ribonucleoprotein</keyword>
<dbReference type="InterPro" id="IPR043141">
    <property type="entry name" value="Ribosomal_uL10-like_sf"/>
</dbReference>
<dbReference type="HAMAP" id="MF_00362">
    <property type="entry name" value="Ribosomal_uL10"/>
    <property type="match status" value="1"/>
</dbReference>
<dbReference type="InterPro" id="IPR022973">
    <property type="entry name" value="Ribosomal_uL10_bac"/>
</dbReference>
<organism evidence="6 7">
    <name type="scientific">Candidatus Merdibacter merdavium</name>
    <dbReference type="NCBI Taxonomy" id="2838692"/>
    <lineage>
        <taxon>Bacteria</taxon>
        <taxon>Bacillati</taxon>
        <taxon>Bacillota</taxon>
        <taxon>Erysipelotrichia</taxon>
        <taxon>Erysipelotrichales</taxon>
        <taxon>Erysipelotrichaceae</taxon>
        <taxon>Merdibacter</taxon>
    </lineage>
</organism>
<dbReference type="InterPro" id="IPR002363">
    <property type="entry name" value="Ribosomal_uL10_CS_bac"/>
</dbReference>
<dbReference type="PROSITE" id="PS01109">
    <property type="entry name" value="RIBOSOMAL_L10"/>
    <property type="match status" value="1"/>
</dbReference>
<keyword evidence="5" id="KW-0694">RNA-binding</keyword>
<name>A0A9D2NT30_9FIRM</name>
<dbReference type="GO" id="GO:0006412">
    <property type="term" value="P:translation"/>
    <property type="evidence" value="ECO:0007669"/>
    <property type="project" value="UniProtKB-UniRule"/>
</dbReference>
<dbReference type="GO" id="GO:0015934">
    <property type="term" value="C:large ribosomal subunit"/>
    <property type="evidence" value="ECO:0007669"/>
    <property type="project" value="InterPro"/>
</dbReference>
<dbReference type="AlphaFoldDB" id="A0A9D2NT30"/>
<comment type="caution">
    <text evidence="6">The sequence shown here is derived from an EMBL/GenBank/DDBJ whole genome shotgun (WGS) entry which is preliminary data.</text>
</comment>
<reference evidence="6" key="1">
    <citation type="journal article" date="2021" name="PeerJ">
        <title>Extensive microbial diversity within the chicken gut microbiome revealed by metagenomics and culture.</title>
        <authorList>
            <person name="Gilroy R."/>
            <person name="Ravi A."/>
            <person name="Getino M."/>
            <person name="Pursley I."/>
            <person name="Horton D.L."/>
            <person name="Alikhan N.F."/>
            <person name="Baker D."/>
            <person name="Gharbi K."/>
            <person name="Hall N."/>
            <person name="Watson M."/>
            <person name="Adriaenssens E.M."/>
            <person name="Foster-Nyarko E."/>
            <person name="Jarju S."/>
            <person name="Secka A."/>
            <person name="Antonio M."/>
            <person name="Oren A."/>
            <person name="Chaudhuri R.R."/>
            <person name="La Ragione R."/>
            <person name="Hildebrand F."/>
            <person name="Pallen M.J."/>
        </authorList>
    </citation>
    <scope>NUCLEOTIDE SEQUENCE</scope>
    <source>
        <strain evidence="6">CHK187-11901</strain>
    </source>
</reference>
<sequence>MNQAIIEAKKAYVAEIAEKMKNSESTVVVEYRGLTVAEMTELRRELRKEDVEFKVYKNALAQRAVESIGADGLKEALVGPNAIAFGKDATAPARVLAKFAKKHESLVLKSGIVEGKVVDVETIQKLSALPNKEGMISMFLGCLQSPIIKFACAVKAVAESKEGAAEPAAAE</sequence>
<dbReference type="CDD" id="cd05797">
    <property type="entry name" value="Ribosomal_L10"/>
    <property type="match status" value="1"/>
</dbReference>
<keyword evidence="2 5" id="KW-0689">Ribosomal protein</keyword>
<dbReference type="InterPro" id="IPR001790">
    <property type="entry name" value="Ribosomal_uL10"/>
</dbReference>
<evidence type="ECO:0000256" key="5">
    <source>
        <dbReference type="HAMAP-Rule" id="MF_00362"/>
    </source>
</evidence>
<comment type="subunit">
    <text evidence="5">Part of the ribosomal stalk of the 50S ribosomal subunit. The N-terminus interacts with L11 and the large rRNA to form the base of the stalk. The C-terminus forms an elongated spine to which L12 dimers bind in a sequential fashion forming a multimeric L10(L12)X complex.</text>
</comment>
<gene>
    <name evidence="5 6" type="primary">rplJ</name>
    <name evidence="6" type="ORF">H9702_09865</name>
</gene>
<dbReference type="SUPFAM" id="SSF160369">
    <property type="entry name" value="Ribosomal protein L10-like"/>
    <property type="match status" value="1"/>
</dbReference>
<dbReference type="PANTHER" id="PTHR11560">
    <property type="entry name" value="39S RIBOSOMAL PROTEIN L10, MITOCHONDRIAL"/>
    <property type="match status" value="1"/>
</dbReference>
<evidence type="ECO:0000256" key="4">
    <source>
        <dbReference type="ARBA" id="ARBA00035202"/>
    </source>
</evidence>
<dbReference type="Gene3D" id="3.30.70.1730">
    <property type="match status" value="1"/>
</dbReference>
<dbReference type="GO" id="GO:0003735">
    <property type="term" value="F:structural constituent of ribosome"/>
    <property type="evidence" value="ECO:0007669"/>
    <property type="project" value="InterPro"/>
</dbReference>
<protein>
    <recommendedName>
        <fullName evidence="4 5">Large ribosomal subunit protein uL10</fullName>
    </recommendedName>
</protein>
<keyword evidence="5" id="KW-0699">rRNA-binding</keyword>
<reference evidence="6" key="2">
    <citation type="submission" date="2021-04" db="EMBL/GenBank/DDBJ databases">
        <authorList>
            <person name="Gilroy R."/>
        </authorList>
    </citation>
    <scope>NUCLEOTIDE SEQUENCE</scope>
    <source>
        <strain evidence="6">CHK187-11901</strain>
    </source>
</reference>
<evidence type="ECO:0000313" key="6">
    <source>
        <dbReference type="EMBL" id="HJC37417.1"/>
    </source>
</evidence>
<accession>A0A9D2NT30</accession>
<dbReference type="GO" id="GO:0070180">
    <property type="term" value="F:large ribosomal subunit rRNA binding"/>
    <property type="evidence" value="ECO:0007669"/>
    <property type="project" value="UniProtKB-UniRule"/>
</dbReference>
<evidence type="ECO:0000256" key="2">
    <source>
        <dbReference type="ARBA" id="ARBA00022980"/>
    </source>
</evidence>
<evidence type="ECO:0000256" key="1">
    <source>
        <dbReference type="ARBA" id="ARBA00008889"/>
    </source>
</evidence>
<comment type="similarity">
    <text evidence="1 5">Belongs to the universal ribosomal protein uL10 family.</text>
</comment>
<dbReference type="Proteomes" id="UP000823896">
    <property type="component" value="Unassembled WGS sequence"/>
</dbReference>
<evidence type="ECO:0000313" key="7">
    <source>
        <dbReference type="Proteomes" id="UP000823896"/>
    </source>
</evidence>
<dbReference type="EMBL" id="DWWM01000059">
    <property type="protein sequence ID" value="HJC37417.1"/>
    <property type="molecule type" value="Genomic_DNA"/>
</dbReference>
<evidence type="ECO:0000256" key="3">
    <source>
        <dbReference type="ARBA" id="ARBA00023274"/>
    </source>
</evidence>
<comment type="function">
    <text evidence="5">Forms part of the ribosomal stalk, playing a central role in the interaction of the ribosome with GTP-bound translation factors.</text>
</comment>
<dbReference type="Pfam" id="PF00466">
    <property type="entry name" value="Ribosomal_L10"/>
    <property type="match status" value="1"/>
</dbReference>
<dbReference type="NCBIfam" id="NF000955">
    <property type="entry name" value="PRK00099.1-1"/>
    <property type="match status" value="1"/>
</dbReference>